<evidence type="ECO:0000313" key="3">
    <source>
        <dbReference type="EMBL" id="OGJ02090.1"/>
    </source>
</evidence>
<comment type="caution">
    <text evidence="3">The sequence shown here is derived from an EMBL/GenBank/DDBJ whole genome shotgun (WGS) entry which is preliminary data.</text>
</comment>
<dbReference type="Proteomes" id="UP000177693">
    <property type="component" value="Unassembled WGS sequence"/>
</dbReference>
<evidence type="ECO:0000256" key="2">
    <source>
        <dbReference type="SAM" id="MobiDB-lite"/>
    </source>
</evidence>
<organism evidence="3 4">
    <name type="scientific">Candidatus Nomurabacteria bacterium RIFCSPLOWO2_02_FULL_40_67</name>
    <dbReference type="NCBI Taxonomy" id="1801787"/>
    <lineage>
        <taxon>Bacteria</taxon>
        <taxon>Candidatus Nomuraibacteriota</taxon>
    </lineage>
</organism>
<feature type="compositionally biased region" description="Polar residues" evidence="2">
    <location>
        <begin position="255"/>
        <end position="264"/>
    </location>
</feature>
<proteinExistence type="predicted"/>
<sequence length="271" mass="30154">MGELNPNGLNKTVEAPVSKIGVGGVVQKLEGDLVPEKTKQVELSQEDQLKNLANQSEIIQRDITVLTASIEQTKIKLNEARKKFGLAPTEEDPPSVSSGNDRLEKLQAEQEAFEKQRKEIISQQERTELITKEKQKILQEKLDGLFEEFRRLNVGELESIVQGGKTQGGLNFESKSIGSLNPEMAKSLAIAFKEGVKLLSEILRDHPNLLENLDDALTEEATERIDKKIAQEKSRTEEAEPAKSALEESEHVEAQASNNLSNNFDKTKKVV</sequence>
<feature type="region of interest" description="Disordered" evidence="2">
    <location>
        <begin position="228"/>
        <end position="271"/>
    </location>
</feature>
<keyword evidence="1" id="KW-0175">Coiled coil</keyword>
<reference evidence="3 4" key="1">
    <citation type="journal article" date="2016" name="Nat. Commun.">
        <title>Thousands of microbial genomes shed light on interconnected biogeochemical processes in an aquifer system.</title>
        <authorList>
            <person name="Anantharaman K."/>
            <person name="Brown C.T."/>
            <person name="Hug L.A."/>
            <person name="Sharon I."/>
            <person name="Castelle C.J."/>
            <person name="Probst A.J."/>
            <person name="Thomas B.C."/>
            <person name="Singh A."/>
            <person name="Wilkins M.J."/>
            <person name="Karaoz U."/>
            <person name="Brodie E.L."/>
            <person name="Williams K.H."/>
            <person name="Hubbard S.S."/>
            <person name="Banfield J.F."/>
        </authorList>
    </citation>
    <scope>NUCLEOTIDE SEQUENCE [LARGE SCALE GENOMIC DNA]</scope>
</reference>
<name>A0A1F6Y6U8_9BACT</name>
<gene>
    <name evidence="3" type="ORF">A3I23_01120</name>
</gene>
<evidence type="ECO:0000256" key="1">
    <source>
        <dbReference type="SAM" id="Coils"/>
    </source>
</evidence>
<evidence type="ECO:0000313" key="4">
    <source>
        <dbReference type="Proteomes" id="UP000177693"/>
    </source>
</evidence>
<feature type="coiled-coil region" evidence="1">
    <location>
        <begin position="63"/>
        <end position="126"/>
    </location>
</feature>
<dbReference type="EMBL" id="MFVL01000006">
    <property type="protein sequence ID" value="OGJ02090.1"/>
    <property type="molecule type" value="Genomic_DNA"/>
</dbReference>
<dbReference type="AlphaFoldDB" id="A0A1F6Y6U8"/>
<protein>
    <submittedName>
        <fullName evidence="3">Uncharacterized protein</fullName>
    </submittedName>
</protein>
<feature type="compositionally biased region" description="Basic and acidic residues" evidence="2">
    <location>
        <begin position="228"/>
        <end position="253"/>
    </location>
</feature>
<accession>A0A1F6Y6U8</accession>